<sequence>MELCNSLKYNRSLYPGKAVFFYKDSTSDFIPLEAEIAYIRGKKSSFAEGFNADSSPKNSAPQDLSFSNPLAIEECYVPPNVEAIYCRFSLRVEANSLKPAVCNNNEVFDLLQDLAAAFKEINGYKELALRYVKNLLIGTWLWRNQNSGNTEIIIKTSLNNVYKIENTRFLTWDSQWPAIDKKVLEELSVELEEALSNPNVFWVADITAKIQTNFCQEIFPSQPLLDAGEKGLLKKQLSKVKCADGKSAVVFHRVKVGAAIQLIDDWWSEESAKCLRVHEYGADQDYWVALRPPASKIDFYSLLKRAPEFLKELEQAKGQNDLQIMHQIYYLFAIFIKGGLFPKKGGK</sequence>
<accession>A0A7X0NGC4</accession>
<dbReference type="RefSeq" id="WP_184423707.1">
    <property type="nucleotide sequence ID" value="NZ_AP027362.1"/>
</dbReference>
<dbReference type="AlphaFoldDB" id="A0A7X0NGC4"/>
<dbReference type="EMBL" id="JACHHU010000008">
    <property type="protein sequence ID" value="MBB6542899.1"/>
    <property type="molecule type" value="Genomic_DNA"/>
</dbReference>
<reference evidence="1 2" key="1">
    <citation type="submission" date="2020-08" db="EMBL/GenBank/DDBJ databases">
        <title>Genomic Encyclopedia of Type Strains, Phase IV (KMG-IV): sequencing the most valuable type-strain genomes for metagenomic binning, comparative biology and taxonomic classification.</title>
        <authorList>
            <person name="Goeker M."/>
        </authorList>
    </citation>
    <scope>NUCLEOTIDE SEQUENCE [LARGE SCALE GENOMIC DNA]</scope>
    <source>
        <strain evidence="1 2">DSM 26287</strain>
    </source>
</reference>
<evidence type="ECO:0000313" key="1">
    <source>
        <dbReference type="EMBL" id="MBB6542899.1"/>
    </source>
</evidence>
<gene>
    <name evidence="1" type="ORF">HNQ55_001399</name>
</gene>
<dbReference type="Proteomes" id="UP000537141">
    <property type="component" value="Unassembled WGS sequence"/>
</dbReference>
<keyword evidence="2" id="KW-1185">Reference proteome</keyword>
<dbReference type="Pfam" id="PF09615">
    <property type="entry name" value="Cas_Csy3"/>
    <property type="match status" value="1"/>
</dbReference>
<organism evidence="1 2">
    <name type="scientific">Thalassotalea piscium</name>
    <dbReference type="NCBI Taxonomy" id="1230533"/>
    <lineage>
        <taxon>Bacteria</taxon>
        <taxon>Pseudomonadati</taxon>
        <taxon>Pseudomonadota</taxon>
        <taxon>Gammaproteobacteria</taxon>
        <taxon>Alteromonadales</taxon>
        <taxon>Colwelliaceae</taxon>
        <taxon>Thalassotalea</taxon>
    </lineage>
</organism>
<dbReference type="NCBIfam" id="TIGR02566">
    <property type="entry name" value="cas_Csy3"/>
    <property type="match status" value="1"/>
</dbReference>
<dbReference type="InterPro" id="IPR013399">
    <property type="entry name" value="CRISPR-assoc_prot_Csy3"/>
</dbReference>
<comment type="caution">
    <text evidence="1">The sequence shown here is derived from an EMBL/GenBank/DDBJ whole genome shotgun (WGS) entry which is preliminary data.</text>
</comment>
<protein>
    <submittedName>
        <fullName evidence="1">CRISPR-associated protein Csy3</fullName>
    </submittedName>
</protein>
<evidence type="ECO:0000313" key="2">
    <source>
        <dbReference type="Proteomes" id="UP000537141"/>
    </source>
</evidence>
<proteinExistence type="predicted"/>
<name>A0A7X0NGC4_9GAMM</name>